<gene>
    <name evidence="5" type="ORF">SAMN05444266_102258</name>
</gene>
<evidence type="ECO:0000313" key="5">
    <source>
        <dbReference type="EMBL" id="SHL16083.1"/>
    </source>
</evidence>
<proteinExistence type="predicted"/>
<dbReference type="PROSITE" id="PS01124">
    <property type="entry name" value="HTH_ARAC_FAMILY_2"/>
    <property type="match status" value="1"/>
</dbReference>
<dbReference type="Gene3D" id="1.10.10.60">
    <property type="entry name" value="Homeodomain-like"/>
    <property type="match status" value="1"/>
</dbReference>
<protein>
    <submittedName>
        <fullName evidence="5">Transcriptional regulator, AraC family</fullName>
    </submittedName>
</protein>
<dbReference type="STRING" id="1419482.SAMN05444266_102258"/>
<organism evidence="5 6">
    <name type="scientific">Chitinophaga jiangningensis</name>
    <dbReference type="NCBI Taxonomy" id="1419482"/>
    <lineage>
        <taxon>Bacteria</taxon>
        <taxon>Pseudomonadati</taxon>
        <taxon>Bacteroidota</taxon>
        <taxon>Chitinophagia</taxon>
        <taxon>Chitinophagales</taxon>
        <taxon>Chitinophagaceae</taxon>
        <taxon>Chitinophaga</taxon>
    </lineage>
</organism>
<evidence type="ECO:0000259" key="4">
    <source>
        <dbReference type="PROSITE" id="PS01124"/>
    </source>
</evidence>
<feature type="domain" description="HTH araC/xylS-type" evidence="4">
    <location>
        <begin position="158"/>
        <end position="256"/>
    </location>
</feature>
<dbReference type="InterPro" id="IPR050204">
    <property type="entry name" value="AraC_XylS_family_regulators"/>
</dbReference>
<dbReference type="InterPro" id="IPR009057">
    <property type="entry name" value="Homeodomain-like_sf"/>
</dbReference>
<dbReference type="PANTHER" id="PTHR46796">
    <property type="entry name" value="HTH-TYPE TRANSCRIPTIONAL ACTIVATOR RHAS-RELATED"/>
    <property type="match status" value="1"/>
</dbReference>
<reference evidence="5 6" key="1">
    <citation type="submission" date="2016-11" db="EMBL/GenBank/DDBJ databases">
        <authorList>
            <person name="Jaros S."/>
            <person name="Januszkiewicz K."/>
            <person name="Wedrychowicz H."/>
        </authorList>
    </citation>
    <scope>NUCLEOTIDE SEQUENCE [LARGE SCALE GENOMIC DNA]</scope>
    <source>
        <strain evidence="5 6">DSM 27406</strain>
    </source>
</reference>
<dbReference type="AlphaFoldDB" id="A0A1M6YD75"/>
<dbReference type="Proteomes" id="UP000184420">
    <property type="component" value="Unassembled WGS sequence"/>
</dbReference>
<keyword evidence="6" id="KW-1185">Reference proteome</keyword>
<dbReference type="InterPro" id="IPR046532">
    <property type="entry name" value="DUF6597"/>
</dbReference>
<dbReference type="OrthoDB" id="323290at2"/>
<keyword evidence="1" id="KW-0805">Transcription regulation</keyword>
<dbReference type="Pfam" id="PF20240">
    <property type="entry name" value="DUF6597"/>
    <property type="match status" value="1"/>
</dbReference>
<evidence type="ECO:0000256" key="1">
    <source>
        <dbReference type="ARBA" id="ARBA00023015"/>
    </source>
</evidence>
<keyword evidence="2" id="KW-0238">DNA-binding</keyword>
<sequence>MDIVTVMPHQRLKHVVKRFWYANIQNLDQANKTYKILADGAMGLVFQHNNGHSALTDTNGDLFPIFFAYGQKQDSPCINTFHGSPFVVGVNLQPTAFKQLFSINAATITNSVIGSEHIFPGEFTEQLLHAATPEEAVRLFSNQLQHKLQQVRQDKMIDHSVRLIFEDAKGMDSYELSSHFSMSRRQFQRKFKEHLGVSPETYLRIIRFQKAIHLLKSRPFHKLSDVGYSLNYADQSHFIREFKLFAGCTPKEFLSANYPPSNENTAFETIRILGG</sequence>
<evidence type="ECO:0000256" key="3">
    <source>
        <dbReference type="ARBA" id="ARBA00023163"/>
    </source>
</evidence>
<dbReference type="RefSeq" id="WP_073078949.1">
    <property type="nucleotide sequence ID" value="NZ_FRBL01000002.1"/>
</dbReference>
<dbReference type="GO" id="GO:0043565">
    <property type="term" value="F:sequence-specific DNA binding"/>
    <property type="evidence" value="ECO:0007669"/>
    <property type="project" value="InterPro"/>
</dbReference>
<dbReference type="EMBL" id="FRBL01000002">
    <property type="protein sequence ID" value="SHL16083.1"/>
    <property type="molecule type" value="Genomic_DNA"/>
</dbReference>
<dbReference type="SMART" id="SM00342">
    <property type="entry name" value="HTH_ARAC"/>
    <property type="match status" value="1"/>
</dbReference>
<keyword evidence="3" id="KW-0804">Transcription</keyword>
<dbReference type="GO" id="GO:0003700">
    <property type="term" value="F:DNA-binding transcription factor activity"/>
    <property type="evidence" value="ECO:0007669"/>
    <property type="project" value="InterPro"/>
</dbReference>
<evidence type="ECO:0000313" key="6">
    <source>
        <dbReference type="Proteomes" id="UP000184420"/>
    </source>
</evidence>
<dbReference type="PANTHER" id="PTHR46796:SF13">
    <property type="entry name" value="HTH-TYPE TRANSCRIPTIONAL ACTIVATOR RHAS"/>
    <property type="match status" value="1"/>
</dbReference>
<accession>A0A1M6YD75</accession>
<dbReference type="Pfam" id="PF12833">
    <property type="entry name" value="HTH_18"/>
    <property type="match status" value="1"/>
</dbReference>
<dbReference type="InterPro" id="IPR018060">
    <property type="entry name" value="HTH_AraC"/>
</dbReference>
<dbReference type="SUPFAM" id="SSF46689">
    <property type="entry name" value="Homeodomain-like"/>
    <property type="match status" value="1"/>
</dbReference>
<evidence type="ECO:0000256" key="2">
    <source>
        <dbReference type="ARBA" id="ARBA00023125"/>
    </source>
</evidence>
<name>A0A1M6YD75_9BACT</name>